<feature type="region of interest" description="Disordered" evidence="1">
    <location>
        <begin position="1"/>
        <end position="52"/>
    </location>
</feature>
<keyword evidence="4" id="KW-1185">Reference proteome</keyword>
<dbReference type="Proteomes" id="UP001501585">
    <property type="component" value="Unassembled WGS sequence"/>
</dbReference>
<feature type="compositionally biased region" description="Pro residues" evidence="1">
    <location>
        <begin position="20"/>
        <end position="46"/>
    </location>
</feature>
<dbReference type="EMBL" id="BAAAPC010000006">
    <property type="protein sequence ID" value="GAA1991194.1"/>
    <property type="molecule type" value="Genomic_DNA"/>
</dbReference>
<name>A0ABN2STA4_9ACTN</name>
<feature type="transmembrane region" description="Helical" evidence="2">
    <location>
        <begin position="109"/>
        <end position="139"/>
    </location>
</feature>
<dbReference type="InterPro" id="IPR025557">
    <property type="entry name" value="DUF4282"/>
</dbReference>
<keyword evidence="2" id="KW-0472">Membrane</keyword>
<organism evidence="3 4">
    <name type="scientific">Nocardiopsis rhodophaea</name>
    <dbReference type="NCBI Taxonomy" id="280238"/>
    <lineage>
        <taxon>Bacteria</taxon>
        <taxon>Bacillati</taxon>
        <taxon>Actinomycetota</taxon>
        <taxon>Actinomycetes</taxon>
        <taxon>Streptosporangiales</taxon>
        <taxon>Nocardiopsidaceae</taxon>
        <taxon>Nocardiopsis</taxon>
    </lineage>
</organism>
<keyword evidence="2" id="KW-1133">Transmembrane helix</keyword>
<proteinExistence type="predicted"/>
<gene>
    <name evidence="3" type="ORF">GCM10009799_16330</name>
</gene>
<evidence type="ECO:0000256" key="2">
    <source>
        <dbReference type="SAM" id="Phobius"/>
    </source>
</evidence>
<reference evidence="3 4" key="1">
    <citation type="journal article" date="2019" name="Int. J. Syst. Evol. Microbiol.">
        <title>The Global Catalogue of Microorganisms (GCM) 10K type strain sequencing project: providing services to taxonomists for standard genome sequencing and annotation.</title>
        <authorList>
            <consortium name="The Broad Institute Genomics Platform"/>
            <consortium name="The Broad Institute Genome Sequencing Center for Infectious Disease"/>
            <person name="Wu L."/>
            <person name="Ma J."/>
        </authorList>
    </citation>
    <scope>NUCLEOTIDE SEQUENCE [LARGE SCALE GENOMIC DNA]</scope>
    <source>
        <strain evidence="3 4">JCM 15313</strain>
    </source>
</reference>
<evidence type="ECO:0008006" key="5">
    <source>
        <dbReference type="Google" id="ProtNLM"/>
    </source>
</evidence>
<evidence type="ECO:0000313" key="4">
    <source>
        <dbReference type="Proteomes" id="UP001501585"/>
    </source>
</evidence>
<accession>A0ABN2STA4</accession>
<evidence type="ECO:0000313" key="3">
    <source>
        <dbReference type="EMBL" id="GAA1991194.1"/>
    </source>
</evidence>
<sequence>MNAPGDYPYDPSQQYGYHQQPPPGGPGAPPPGGAYGPGAPPPPPGAPGQRMPTEKGFFGSLFDFSFREFVTSKVIKLLYVLWLVLIGIFTLSGVITSFTIMAIEPLSGFLALLGAVLGGAIAVLITRVGLELLIVVFRISEDLSAIRKRGGF</sequence>
<comment type="caution">
    <text evidence="3">The sequence shown here is derived from an EMBL/GenBank/DDBJ whole genome shotgun (WGS) entry which is preliminary data.</text>
</comment>
<feature type="transmembrane region" description="Helical" evidence="2">
    <location>
        <begin position="77"/>
        <end position="103"/>
    </location>
</feature>
<protein>
    <recommendedName>
        <fullName evidence="5">DUF4282 domain-containing protein</fullName>
    </recommendedName>
</protein>
<dbReference type="Pfam" id="PF14110">
    <property type="entry name" value="DUF4282"/>
    <property type="match status" value="1"/>
</dbReference>
<evidence type="ECO:0000256" key="1">
    <source>
        <dbReference type="SAM" id="MobiDB-lite"/>
    </source>
</evidence>
<keyword evidence="2" id="KW-0812">Transmembrane</keyword>
<dbReference type="RefSeq" id="WP_344105544.1">
    <property type="nucleotide sequence ID" value="NZ_BAAAPC010000006.1"/>
</dbReference>